<accession>U7QM54</accession>
<gene>
    <name evidence="1" type="ORF">M595_1035</name>
</gene>
<dbReference type="Proteomes" id="UP000017127">
    <property type="component" value="Unassembled WGS sequence"/>
</dbReference>
<dbReference type="RefSeq" id="WP_023064776.1">
    <property type="nucleotide sequence ID" value="NZ_AUZM01000006.1"/>
</dbReference>
<organism evidence="1 2">
    <name type="scientific">Lyngbya aestuarii BL J</name>
    <dbReference type="NCBI Taxonomy" id="1348334"/>
    <lineage>
        <taxon>Bacteria</taxon>
        <taxon>Bacillati</taxon>
        <taxon>Cyanobacteriota</taxon>
        <taxon>Cyanophyceae</taxon>
        <taxon>Oscillatoriophycideae</taxon>
        <taxon>Oscillatoriales</taxon>
        <taxon>Microcoleaceae</taxon>
        <taxon>Lyngbya</taxon>
    </lineage>
</organism>
<proteinExistence type="predicted"/>
<evidence type="ECO:0000313" key="1">
    <source>
        <dbReference type="EMBL" id="ERT08943.1"/>
    </source>
</evidence>
<keyword evidence="2" id="KW-1185">Reference proteome</keyword>
<evidence type="ECO:0000313" key="2">
    <source>
        <dbReference type="Proteomes" id="UP000017127"/>
    </source>
</evidence>
<comment type="caution">
    <text evidence="1">The sequence shown here is derived from an EMBL/GenBank/DDBJ whole genome shotgun (WGS) entry which is preliminary data.</text>
</comment>
<name>U7QM54_9CYAN</name>
<dbReference type="OrthoDB" id="443173at2"/>
<reference evidence="1 2" key="1">
    <citation type="journal article" date="2013" name="Front. Microbiol.">
        <title>Comparative genomic analyses of the cyanobacterium, Lyngbya aestuarii BL J, a powerful hydrogen producer.</title>
        <authorList>
            <person name="Kothari A."/>
            <person name="Vaughn M."/>
            <person name="Garcia-Pichel F."/>
        </authorList>
    </citation>
    <scope>NUCLEOTIDE SEQUENCE [LARGE SCALE GENOMIC DNA]</scope>
    <source>
        <strain evidence="1 2">BL J</strain>
    </source>
</reference>
<protein>
    <submittedName>
        <fullName evidence="1">Putative hemolysin-type calcium-binding region protein</fullName>
    </submittedName>
</protein>
<dbReference type="AlphaFoldDB" id="U7QM54"/>
<sequence>MNFDIFDEDYYLKKYPYLQPAIEQGIIQSGLDHFQRFGLQQGLTGVSRYYDEAYYLAKNPDVAAAVDAGIFPSGLAHFIEIGYEQEGRTTISSDYNDFVYRETNLDLIPFIQTYPFQNPRPFRNGLEHFLKFGAEEGRYSNSFFEAEYLARYPNIIPAIESGVLRTGRDHYEQFGQFEEGRKATFIGTSNSDTLESFGVGEVELIGITPGLDAEGDRIYVNTGNRGQDILTGSSASDTFVLGTETSFLINWDNSVREVPPKDFYYNHFNSGGIAIIRNYDPNNDFIKLGHNSPDYYEFSSLPYLNQTTPDSLSITSNNGRSLAIVVGITDVNNLNLIYGNKATVERNFFEDNYLVENPDVDALVEAGEYRSGLDHYEQVGQFDGERSAKFIGTPGNDIVTAFGMGSHQIFGVDAVQSLYEFATPTGVSYTSDGSGEFDTLIGSSGTDTFVFGDILLTYNEGLQLQQFYREEGEALIQDFNQEHGDQIKFLTIFDETYSIFPSGDDLVLAIEGDTIGVLDGGADITLEPVNVQEDNLGWYKIITLG</sequence>
<dbReference type="EMBL" id="AUZM01000006">
    <property type="protein sequence ID" value="ERT08943.1"/>
    <property type="molecule type" value="Genomic_DNA"/>
</dbReference>